<evidence type="ECO:0000313" key="2">
    <source>
        <dbReference type="Proteomes" id="UP000824469"/>
    </source>
</evidence>
<sequence length="224" mass="24625">IETPQIIIGSYRDLSVFHRGQLCIKYIGSGVKLEGVMEGQRDGETHSQYYLAVDRQQFKLGTLVDLLDVIGRRSGLPIVLCCSSRDGLDSVCATISSLPYISLSCLHSDLSEVERASCIDKFRQIALEWMLKHAIEPEGCEDNLKRKSSYLLVMTDSCLPMQALGEAPISGRILINYDLPTKKEAYMRRLAACMAGIHFPTGNKVIGGTIPAMTASTSTINPSH</sequence>
<feature type="non-terminal residue" evidence="1">
    <location>
        <position position="224"/>
    </location>
</feature>
<accession>A0AA38LC27</accession>
<dbReference type="InterPro" id="IPR027417">
    <property type="entry name" value="P-loop_NTPase"/>
</dbReference>
<dbReference type="AlphaFoldDB" id="A0AA38LC27"/>
<reference evidence="1 2" key="1">
    <citation type="journal article" date="2021" name="Nat. Plants">
        <title>The Taxus genome provides insights into paclitaxel biosynthesis.</title>
        <authorList>
            <person name="Xiong X."/>
            <person name="Gou J."/>
            <person name="Liao Q."/>
            <person name="Li Y."/>
            <person name="Zhou Q."/>
            <person name="Bi G."/>
            <person name="Li C."/>
            <person name="Du R."/>
            <person name="Wang X."/>
            <person name="Sun T."/>
            <person name="Guo L."/>
            <person name="Liang H."/>
            <person name="Lu P."/>
            <person name="Wu Y."/>
            <person name="Zhang Z."/>
            <person name="Ro D.K."/>
            <person name="Shang Y."/>
            <person name="Huang S."/>
            <person name="Yan J."/>
        </authorList>
    </citation>
    <scope>NUCLEOTIDE SEQUENCE [LARGE SCALE GENOMIC DNA]</scope>
    <source>
        <strain evidence="1">Ta-2019</strain>
    </source>
</reference>
<dbReference type="OMA" id="IYMRRMA"/>
<dbReference type="Proteomes" id="UP000824469">
    <property type="component" value="Unassembled WGS sequence"/>
</dbReference>
<protein>
    <submittedName>
        <fullName evidence="1">Uncharacterized protein</fullName>
    </submittedName>
</protein>
<feature type="non-terminal residue" evidence="1">
    <location>
        <position position="1"/>
    </location>
</feature>
<organism evidence="1 2">
    <name type="scientific">Taxus chinensis</name>
    <name type="common">Chinese yew</name>
    <name type="synonym">Taxus wallichiana var. chinensis</name>
    <dbReference type="NCBI Taxonomy" id="29808"/>
    <lineage>
        <taxon>Eukaryota</taxon>
        <taxon>Viridiplantae</taxon>
        <taxon>Streptophyta</taxon>
        <taxon>Embryophyta</taxon>
        <taxon>Tracheophyta</taxon>
        <taxon>Spermatophyta</taxon>
        <taxon>Pinopsida</taxon>
        <taxon>Pinidae</taxon>
        <taxon>Conifers II</taxon>
        <taxon>Cupressales</taxon>
        <taxon>Taxaceae</taxon>
        <taxon>Taxus</taxon>
    </lineage>
</organism>
<dbReference type="EMBL" id="JAHRHJ020000004">
    <property type="protein sequence ID" value="KAH9318411.1"/>
    <property type="molecule type" value="Genomic_DNA"/>
</dbReference>
<keyword evidence="2" id="KW-1185">Reference proteome</keyword>
<evidence type="ECO:0000313" key="1">
    <source>
        <dbReference type="EMBL" id="KAH9318411.1"/>
    </source>
</evidence>
<comment type="caution">
    <text evidence="1">The sequence shown here is derived from an EMBL/GenBank/DDBJ whole genome shotgun (WGS) entry which is preliminary data.</text>
</comment>
<name>A0AA38LC27_TAXCH</name>
<proteinExistence type="predicted"/>
<dbReference type="Gene3D" id="3.40.50.300">
    <property type="entry name" value="P-loop containing nucleotide triphosphate hydrolases"/>
    <property type="match status" value="1"/>
</dbReference>
<gene>
    <name evidence="1" type="ORF">KI387_020180</name>
</gene>